<accession>A0AAW2AJ36</accession>
<gene>
    <name evidence="2" type="ORF">ABG768_025832</name>
</gene>
<name>A0AAW2AJ36_CULAL</name>
<evidence type="ECO:0000256" key="1">
    <source>
        <dbReference type="SAM" id="MobiDB-lite"/>
    </source>
</evidence>
<keyword evidence="3" id="KW-1185">Reference proteome</keyword>
<proteinExistence type="predicted"/>
<feature type="region of interest" description="Disordered" evidence="1">
    <location>
        <begin position="72"/>
        <end position="104"/>
    </location>
</feature>
<evidence type="ECO:0000313" key="2">
    <source>
        <dbReference type="EMBL" id="KAK9972532.1"/>
    </source>
</evidence>
<sequence length="104" mass="11894">MAHSSVQRQAAWNCSLTPPIGRQAFEFETNPERHCQFGGVTGSDSPPPSFQRCLFPYDCTRAGQIGRFQPRLDAAFKDPRQTYKQPDPPLRIGFRQNIDPYHTR</sequence>
<reference evidence="2 3" key="1">
    <citation type="submission" date="2024-05" db="EMBL/GenBank/DDBJ databases">
        <title>A high-quality chromosomal-level genome assembly of Topmouth culter (Culter alburnus).</title>
        <authorList>
            <person name="Zhao H."/>
        </authorList>
    </citation>
    <scope>NUCLEOTIDE SEQUENCE [LARGE SCALE GENOMIC DNA]</scope>
    <source>
        <strain evidence="2">CATC2023</strain>
        <tissue evidence="2">Muscle</tissue>
    </source>
</reference>
<comment type="caution">
    <text evidence="2">The sequence shown here is derived from an EMBL/GenBank/DDBJ whole genome shotgun (WGS) entry which is preliminary data.</text>
</comment>
<organism evidence="2 3">
    <name type="scientific">Culter alburnus</name>
    <name type="common">Topmouth culter</name>
    <dbReference type="NCBI Taxonomy" id="194366"/>
    <lineage>
        <taxon>Eukaryota</taxon>
        <taxon>Metazoa</taxon>
        <taxon>Chordata</taxon>
        <taxon>Craniata</taxon>
        <taxon>Vertebrata</taxon>
        <taxon>Euteleostomi</taxon>
        <taxon>Actinopterygii</taxon>
        <taxon>Neopterygii</taxon>
        <taxon>Teleostei</taxon>
        <taxon>Ostariophysi</taxon>
        <taxon>Cypriniformes</taxon>
        <taxon>Xenocyprididae</taxon>
        <taxon>Xenocypridinae</taxon>
        <taxon>Culter</taxon>
    </lineage>
</organism>
<dbReference type="EMBL" id="JAWDJR010000007">
    <property type="protein sequence ID" value="KAK9972532.1"/>
    <property type="molecule type" value="Genomic_DNA"/>
</dbReference>
<evidence type="ECO:0000313" key="3">
    <source>
        <dbReference type="Proteomes" id="UP001479290"/>
    </source>
</evidence>
<protein>
    <submittedName>
        <fullName evidence="2">Uncharacterized protein</fullName>
    </submittedName>
</protein>
<dbReference type="AlphaFoldDB" id="A0AAW2AJ36"/>
<dbReference type="Proteomes" id="UP001479290">
    <property type="component" value="Unassembled WGS sequence"/>
</dbReference>